<accession>A0A0C4EFA4</accession>
<keyword evidence="1" id="KW-0175">Coiled coil</keyword>
<name>A0A0C4EFA4_MAGP6</name>
<dbReference type="OrthoDB" id="5406275at2759"/>
<reference evidence="3" key="5">
    <citation type="submission" date="2015-06" db="UniProtKB">
        <authorList>
            <consortium name="EnsemblFungi"/>
        </authorList>
    </citation>
    <scope>IDENTIFICATION</scope>
    <source>
        <strain evidence="3">ATCC 64411</strain>
    </source>
</reference>
<dbReference type="EMBL" id="ADBL01002820">
    <property type="status" value="NOT_ANNOTATED_CDS"/>
    <property type="molecule type" value="Genomic_DNA"/>
</dbReference>
<proteinExistence type="predicted"/>
<dbReference type="EMBL" id="GL876981">
    <property type="protein sequence ID" value="KLU92498.1"/>
    <property type="molecule type" value="Genomic_DNA"/>
</dbReference>
<reference evidence="2" key="1">
    <citation type="submission" date="2010-05" db="EMBL/GenBank/DDBJ databases">
        <title>The Genome Sequence of Magnaporthe poae strain ATCC 64411.</title>
        <authorList>
            <consortium name="The Broad Institute Genome Sequencing Platform"/>
            <consortium name="Broad Institute Genome Sequencing Center for Infectious Disease"/>
            <person name="Ma L.-J."/>
            <person name="Dead R."/>
            <person name="Young S."/>
            <person name="Zeng Q."/>
            <person name="Koehrsen M."/>
            <person name="Alvarado L."/>
            <person name="Berlin A."/>
            <person name="Chapman S.B."/>
            <person name="Chen Z."/>
            <person name="Freedman E."/>
            <person name="Gellesch M."/>
            <person name="Goldberg J."/>
            <person name="Griggs A."/>
            <person name="Gujja S."/>
            <person name="Heilman E.R."/>
            <person name="Heiman D."/>
            <person name="Hepburn T."/>
            <person name="Howarth C."/>
            <person name="Jen D."/>
            <person name="Larson L."/>
            <person name="Mehta T."/>
            <person name="Neiman D."/>
            <person name="Pearson M."/>
            <person name="Roberts A."/>
            <person name="Saif S."/>
            <person name="Shea T."/>
            <person name="Shenoy N."/>
            <person name="Sisk P."/>
            <person name="Stolte C."/>
            <person name="Sykes S."/>
            <person name="Walk T."/>
            <person name="White J."/>
            <person name="Yandava C."/>
            <person name="Haas B."/>
            <person name="Nusbaum C."/>
            <person name="Birren B."/>
        </authorList>
    </citation>
    <scope>NUCLEOTIDE SEQUENCE</scope>
    <source>
        <strain evidence="2">ATCC 64411</strain>
    </source>
</reference>
<evidence type="ECO:0000313" key="3">
    <source>
        <dbReference type="EnsemblFungi" id="MAPG_11443T0"/>
    </source>
</evidence>
<gene>
    <name evidence="2" type="ORF">MAPG_11443</name>
</gene>
<protein>
    <submittedName>
        <fullName evidence="2 3">Uncharacterized protein</fullName>
    </submittedName>
</protein>
<keyword evidence="4" id="KW-1185">Reference proteome</keyword>
<feature type="coiled-coil region" evidence="1">
    <location>
        <begin position="137"/>
        <end position="164"/>
    </location>
</feature>
<evidence type="ECO:0000313" key="2">
    <source>
        <dbReference type="EMBL" id="KLU92498.1"/>
    </source>
</evidence>
<dbReference type="Proteomes" id="UP000011715">
    <property type="component" value="Unassembled WGS sequence"/>
</dbReference>
<dbReference type="VEuPathDB" id="FungiDB:MAPG_11443"/>
<reference evidence="3" key="4">
    <citation type="journal article" date="2015" name="G3 (Bethesda)">
        <title>Genome sequences of three phytopathogenic species of the Magnaporthaceae family of fungi.</title>
        <authorList>
            <person name="Okagaki L.H."/>
            <person name="Nunes C.C."/>
            <person name="Sailsbery J."/>
            <person name="Clay B."/>
            <person name="Brown D."/>
            <person name="John T."/>
            <person name="Oh Y."/>
            <person name="Young N."/>
            <person name="Fitzgerald M."/>
            <person name="Haas B.J."/>
            <person name="Zeng Q."/>
            <person name="Young S."/>
            <person name="Adiconis X."/>
            <person name="Fan L."/>
            <person name="Levin J.Z."/>
            <person name="Mitchell T.K."/>
            <person name="Okubara P.A."/>
            <person name="Farman M.L."/>
            <person name="Kohn L.M."/>
            <person name="Birren B."/>
            <person name="Ma L.-J."/>
            <person name="Dean R.A."/>
        </authorList>
    </citation>
    <scope>NUCLEOTIDE SEQUENCE</scope>
    <source>
        <strain evidence="3">ATCC 64411 / 73-15</strain>
    </source>
</reference>
<reference evidence="2" key="3">
    <citation type="submission" date="2011-03" db="EMBL/GenBank/DDBJ databases">
        <title>Annotation of Magnaporthe poae ATCC 64411.</title>
        <authorList>
            <person name="Ma L.-J."/>
            <person name="Dead R."/>
            <person name="Young S.K."/>
            <person name="Zeng Q."/>
            <person name="Gargeya S."/>
            <person name="Fitzgerald M."/>
            <person name="Haas B."/>
            <person name="Abouelleil A."/>
            <person name="Alvarado L."/>
            <person name="Arachchi H.M."/>
            <person name="Berlin A."/>
            <person name="Brown A."/>
            <person name="Chapman S.B."/>
            <person name="Chen Z."/>
            <person name="Dunbar C."/>
            <person name="Freedman E."/>
            <person name="Gearin G."/>
            <person name="Gellesch M."/>
            <person name="Goldberg J."/>
            <person name="Griggs A."/>
            <person name="Gujja S."/>
            <person name="Heiman D."/>
            <person name="Howarth C."/>
            <person name="Larson L."/>
            <person name="Lui A."/>
            <person name="MacDonald P.J.P."/>
            <person name="Mehta T."/>
            <person name="Montmayeur A."/>
            <person name="Murphy C."/>
            <person name="Neiman D."/>
            <person name="Pearson M."/>
            <person name="Priest M."/>
            <person name="Roberts A."/>
            <person name="Saif S."/>
            <person name="Shea T."/>
            <person name="Shenoy N."/>
            <person name="Sisk P."/>
            <person name="Stolte C."/>
            <person name="Sykes S."/>
            <person name="Yandava C."/>
            <person name="Wortman J."/>
            <person name="Nusbaum C."/>
            <person name="Birren B."/>
        </authorList>
    </citation>
    <scope>NUCLEOTIDE SEQUENCE</scope>
    <source>
        <strain evidence="2">ATCC 64411</strain>
    </source>
</reference>
<dbReference type="AlphaFoldDB" id="A0A0C4EFA4"/>
<evidence type="ECO:0000256" key="1">
    <source>
        <dbReference type="SAM" id="Coils"/>
    </source>
</evidence>
<evidence type="ECO:0000313" key="4">
    <source>
        <dbReference type="Proteomes" id="UP000011715"/>
    </source>
</evidence>
<sequence>MAKRRSCKPIGLCYAAASRKEASLIPLPQNGGQLRYTQVRANLIHCADLGRQAFREARDADAEGPTLGTSGLRAARNLGALEDQDRAEKLANIYVSQLDRFATNCKDGTNATKKKFDDWSHHTSEFYRTEGQLLVVEEEKTEAAEETETESKELKTAFKKARRNWEDCAFAVGAAAEKLVHHVIDVVPQTVDLLGLSPFQTAPLLPRSPRSLRRSWPASNRPLIADPKFREELQVTTRNLMVWFAAAFELATLYVDVSVKHIVPNIQKLDELAALAGDDSRIPAKAMAIEIQHHLERTQGDIETMANEEMLRYGGCSGNGSGTGSCARRRDS</sequence>
<organism evidence="3 4">
    <name type="scientific">Magnaporthiopsis poae (strain ATCC 64411 / 73-15)</name>
    <name type="common">Kentucky bluegrass fungus</name>
    <name type="synonym">Magnaporthe poae</name>
    <dbReference type="NCBI Taxonomy" id="644358"/>
    <lineage>
        <taxon>Eukaryota</taxon>
        <taxon>Fungi</taxon>
        <taxon>Dikarya</taxon>
        <taxon>Ascomycota</taxon>
        <taxon>Pezizomycotina</taxon>
        <taxon>Sordariomycetes</taxon>
        <taxon>Sordariomycetidae</taxon>
        <taxon>Magnaporthales</taxon>
        <taxon>Magnaporthaceae</taxon>
        <taxon>Magnaporthiopsis</taxon>
    </lineage>
</organism>
<reference evidence="4" key="2">
    <citation type="submission" date="2010-05" db="EMBL/GenBank/DDBJ databases">
        <title>The genome sequence of Magnaporthe poae strain ATCC 64411.</title>
        <authorList>
            <person name="Ma L.-J."/>
            <person name="Dead R."/>
            <person name="Young S."/>
            <person name="Zeng Q."/>
            <person name="Koehrsen M."/>
            <person name="Alvarado L."/>
            <person name="Berlin A."/>
            <person name="Chapman S.B."/>
            <person name="Chen Z."/>
            <person name="Freedman E."/>
            <person name="Gellesch M."/>
            <person name="Goldberg J."/>
            <person name="Griggs A."/>
            <person name="Gujja S."/>
            <person name="Heilman E.R."/>
            <person name="Heiman D."/>
            <person name="Hepburn T."/>
            <person name="Howarth C."/>
            <person name="Jen D."/>
            <person name="Larson L."/>
            <person name="Mehta T."/>
            <person name="Neiman D."/>
            <person name="Pearson M."/>
            <person name="Roberts A."/>
            <person name="Saif S."/>
            <person name="Shea T."/>
            <person name="Shenoy N."/>
            <person name="Sisk P."/>
            <person name="Stolte C."/>
            <person name="Sykes S."/>
            <person name="Walk T."/>
            <person name="White J."/>
            <person name="Yandava C."/>
            <person name="Haas B."/>
            <person name="Nusbaum C."/>
            <person name="Birren B."/>
        </authorList>
    </citation>
    <scope>NUCLEOTIDE SEQUENCE [LARGE SCALE GENOMIC DNA]</scope>
    <source>
        <strain evidence="4">ATCC 64411 / 73-15</strain>
    </source>
</reference>
<dbReference type="EnsemblFungi" id="MAPG_11443T0">
    <property type="protein sequence ID" value="MAPG_11443T0"/>
    <property type="gene ID" value="MAPG_11443"/>
</dbReference>